<accession>A0ABS4FU80</accession>
<keyword evidence="1" id="KW-1133">Transmembrane helix</keyword>
<keyword evidence="3" id="KW-1185">Reference proteome</keyword>
<gene>
    <name evidence="2" type="ORF">J2Z32_002791</name>
</gene>
<dbReference type="Proteomes" id="UP001519272">
    <property type="component" value="Unassembled WGS sequence"/>
</dbReference>
<protein>
    <recommendedName>
        <fullName evidence="4">DUF58 domain-containing protein</fullName>
    </recommendedName>
</protein>
<evidence type="ECO:0000313" key="2">
    <source>
        <dbReference type="EMBL" id="MBP1906142.1"/>
    </source>
</evidence>
<keyword evidence="1" id="KW-0812">Transmembrane</keyword>
<evidence type="ECO:0008006" key="4">
    <source>
        <dbReference type="Google" id="ProtNLM"/>
    </source>
</evidence>
<comment type="caution">
    <text evidence="2">The sequence shown here is derived from an EMBL/GenBank/DDBJ whole genome shotgun (WGS) entry which is preliminary data.</text>
</comment>
<evidence type="ECO:0000256" key="1">
    <source>
        <dbReference type="SAM" id="Phobius"/>
    </source>
</evidence>
<dbReference type="EMBL" id="JAGGKG010000013">
    <property type="protein sequence ID" value="MBP1906142.1"/>
    <property type="molecule type" value="Genomic_DNA"/>
</dbReference>
<keyword evidence="1" id="KW-0472">Membrane</keyword>
<proteinExistence type="predicted"/>
<sequence>MTAYLFLLSVGIFVLLQGFLMKWLGPRSAKVVRQWTPKLPMAGQDIIVNFEITLSGGLLPLWLELEDYPQSEMVQVQAYTELKPEGKLRWSGFRRHYRGQYVIKEAKRGVYQGGYVLLGWGDAFGWFTRKLVISMEDTCIVQPAMVGIESISYRGMGSDQSTVRIRSMLPVQAVAQERLRHYEAGDPIKNIHWKSSAKRGSLLTRHSEFNYCGEKLIWLNREQLAYRDTHEGITAEDQFEFFVSVSTAWLRREIGGENKSIYYIDNNMRQPYSVNHRIELQQVLVHLAGVTMTQQLEGVAESFSVPSFSGSGLKQITMVTGQVTESLVKQLLQLTAQGAKVDLWCDQQQNEEANESNYRLILEQAGVLITPIQVTHLSPLSIDAGGAQDVSSA</sequence>
<organism evidence="2 3">
    <name type="scientific">Paenibacillus turicensis</name>
    <dbReference type="NCBI Taxonomy" id="160487"/>
    <lineage>
        <taxon>Bacteria</taxon>
        <taxon>Bacillati</taxon>
        <taxon>Bacillota</taxon>
        <taxon>Bacilli</taxon>
        <taxon>Bacillales</taxon>
        <taxon>Paenibacillaceae</taxon>
        <taxon>Paenibacillus</taxon>
    </lineage>
</organism>
<feature type="transmembrane region" description="Helical" evidence="1">
    <location>
        <begin position="6"/>
        <end position="25"/>
    </location>
</feature>
<name>A0ABS4FU80_9BACL</name>
<dbReference type="PANTHER" id="PTHR34351:SF2">
    <property type="entry name" value="DUF58 DOMAIN-CONTAINING PROTEIN"/>
    <property type="match status" value="1"/>
</dbReference>
<dbReference type="RefSeq" id="WP_210089749.1">
    <property type="nucleotide sequence ID" value="NZ_JAGGKG010000013.1"/>
</dbReference>
<dbReference type="PANTHER" id="PTHR34351">
    <property type="entry name" value="SLR1927 PROTEIN-RELATED"/>
    <property type="match status" value="1"/>
</dbReference>
<reference evidence="2 3" key="1">
    <citation type="submission" date="2021-03" db="EMBL/GenBank/DDBJ databases">
        <title>Genomic Encyclopedia of Type Strains, Phase IV (KMG-IV): sequencing the most valuable type-strain genomes for metagenomic binning, comparative biology and taxonomic classification.</title>
        <authorList>
            <person name="Goeker M."/>
        </authorList>
    </citation>
    <scope>NUCLEOTIDE SEQUENCE [LARGE SCALE GENOMIC DNA]</scope>
    <source>
        <strain evidence="2 3">DSM 14349</strain>
    </source>
</reference>
<evidence type="ECO:0000313" key="3">
    <source>
        <dbReference type="Proteomes" id="UP001519272"/>
    </source>
</evidence>